<dbReference type="InParanoid" id="A0A0G4FG01"/>
<dbReference type="Proteomes" id="UP000041254">
    <property type="component" value="Unassembled WGS sequence"/>
</dbReference>
<reference evidence="1 2" key="1">
    <citation type="submission" date="2014-11" db="EMBL/GenBank/DDBJ databases">
        <authorList>
            <person name="Zhu J."/>
            <person name="Qi W."/>
            <person name="Song R."/>
        </authorList>
    </citation>
    <scope>NUCLEOTIDE SEQUENCE [LARGE SCALE GENOMIC DNA]</scope>
</reference>
<protein>
    <submittedName>
        <fullName evidence="1">Uncharacterized protein</fullName>
    </submittedName>
</protein>
<dbReference type="EMBL" id="CDMY01000430">
    <property type="protein sequence ID" value="CEM11997.1"/>
    <property type="molecule type" value="Genomic_DNA"/>
</dbReference>
<organism evidence="1 2">
    <name type="scientific">Vitrella brassicaformis (strain CCMP3155)</name>
    <dbReference type="NCBI Taxonomy" id="1169540"/>
    <lineage>
        <taxon>Eukaryota</taxon>
        <taxon>Sar</taxon>
        <taxon>Alveolata</taxon>
        <taxon>Colpodellida</taxon>
        <taxon>Vitrellaceae</taxon>
        <taxon>Vitrella</taxon>
    </lineage>
</organism>
<accession>A0A0G4FG01</accession>
<keyword evidence="2" id="KW-1185">Reference proteome</keyword>
<evidence type="ECO:0000313" key="1">
    <source>
        <dbReference type="EMBL" id="CEM11997.1"/>
    </source>
</evidence>
<sequence length="70" mass="7755">MWPAVIADSIGRRSIADAMKVLDFLPPLVTAFRASAGQLPDVYSFQHGQRCLASSVPSRSILWPSQYFET</sequence>
<dbReference type="VEuPathDB" id="CryptoDB:Vbra_1207"/>
<dbReference type="AlphaFoldDB" id="A0A0G4FG01"/>
<proteinExistence type="predicted"/>
<gene>
    <name evidence="1" type="ORF">Vbra_1207</name>
</gene>
<evidence type="ECO:0000313" key="2">
    <source>
        <dbReference type="Proteomes" id="UP000041254"/>
    </source>
</evidence>
<name>A0A0G4FG01_VITBC</name>